<proteinExistence type="predicted"/>
<reference evidence="1" key="2">
    <citation type="journal article" date="2015" name="Data Brief">
        <title>Shoot transcriptome of the giant reed, Arundo donax.</title>
        <authorList>
            <person name="Barrero R.A."/>
            <person name="Guerrero F.D."/>
            <person name="Moolhuijzen P."/>
            <person name="Goolsby J.A."/>
            <person name="Tidwell J."/>
            <person name="Bellgard S.E."/>
            <person name="Bellgard M.I."/>
        </authorList>
    </citation>
    <scope>NUCLEOTIDE SEQUENCE</scope>
    <source>
        <tissue evidence="1">Shoot tissue taken approximately 20 cm above the soil surface</tissue>
    </source>
</reference>
<reference evidence="1" key="1">
    <citation type="submission" date="2014-09" db="EMBL/GenBank/DDBJ databases">
        <authorList>
            <person name="Magalhaes I.L.F."/>
            <person name="Oliveira U."/>
            <person name="Santos F.R."/>
            <person name="Vidigal T.H.D.A."/>
            <person name="Brescovit A.D."/>
            <person name="Santos A.J."/>
        </authorList>
    </citation>
    <scope>NUCLEOTIDE SEQUENCE</scope>
    <source>
        <tissue evidence="1">Shoot tissue taken approximately 20 cm above the soil surface</tissue>
    </source>
</reference>
<protein>
    <submittedName>
        <fullName evidence="1">Uncharacterized protein</fullName>
    </submittedName>
</protein>
<dbReference type="EMBL" id="GBRH01243913">
    <property type="protein sequence ID" value="JAD53982.1"/>
    <property type="molecule type" value="Transcribed_RNA"/>
</dbReference>
<evidence type="ECO:0000313" key="1">
    <source>
        <dbReference type="EMBL" id="JAD53982.1"/>
    </source>
</evidence>
<organism evidence="1">
    <name type="scientific">Arundo donax</name>
    <name type="common">Giant reed</name>
    <name type="synonym">Donax arundinaceus</name>
    <dbReference type="NCBI Taxonomy" id="35708"/>
    <lineage>
        <taxon>Eukaryota</taxon>
        <taxon>Viridiplantae</taxon>
        <taxon>Streptophyta</taxon>
        <taxon>Embryophyta</taxon>
        <taxon>Tracheophyta</taxon>
        <taxon>Spermatophyta</taxon>
        <taxon>Magnoliopsida</taxon>
        <taxon>Liliopsida</taxon>
        <taxon>Poales</taxon>
        <taxon>Poaceae</taxon>
        <taxon>PACMAD clade</taxon>
        <taxon>Arundinoideae</taxon>
        <taxon>Arundineae</taxon>
        <taxon>Arundo</taxon>
    </lineage>
</organism>
<sequence length="81" mass="9705">MSFLKAISFLSHQQHNGFLPWQWVLGQDKVTYYLIVGRFIRFCLIGLRSLPYKMRCFFSFFGVRNTLARLSWVFYCRLNGI</sequence>
<name>A0A0A9B3T1_ARUDO</name>
<accession>A0A0A9B3T1</accession>
<dbReference type="AlphaFoldDB" id="A0A0A9B3T1"/>